<dbReference type="STRING" id="933059.SAMN04488103_101182"/>
<evidence type="ECO:0000313" key="2">
    <source>
        <dbReference type="EMBL" id="SEM44785.1"/>
    </source>
</evidence>
<accession>A0A1H7YFQ7</accession>
<evidence type="ECO:0000313" key="3">
    <source>
        <dbReference type="Proteomes" id="UP000198761"/>
    </source>
</evidence>
<reference evidence="2 3" key="1">
    <citation type="submission" date="2016-10" db="EMBL/GenBank/DDBJ databases">
        <authorList>
            <person name="de Groot N.N."/>
        </authorList>
    </citation>
    <scope>NUCLEOTIDE SEQUENCE [LARGE SCALE GENOMIC DNA]</scope>
    <source>
        <strain evidence="2 3">DSM 3857</strain>
    </source>
</reference>
<feature type="transmembrane region" description="Helical" evidence="1">
    <location>
        <begin position="68"/>
        <end position="89"/>
    </location>
</feature>
<keyword evidence="1" id="KW-0812">Transmembrane</keyword>
<keyword evidence="1" id="KW-0472">Membrane</keyword>
<gene>
    <name evidence="2" type="ORF">SAMN04488103_101182</name>
</gene>
<keyword evidence="3" id="KW-1185">Reference proteome</keyword>
<proteinExistence type="predicted"/>
<feature type="transmembrane region" description="Helical" evidence="1">
    <location>
        <begin position="95"/>
        <end position="114"/>
    </location>
</feature>
<dbReference type="RefSeq" id="WP_091295428.1">
    <property type="nucleotide sequence ID" value="NZ_FOCE01000001.1"/>
</dbReference>
<organism evidence="2 3">
    <name type="scientific">Gemmobacter aquatilis</name>
    <dbReference type="NCBI Taxonomy" id="933059"/>
    <lineage>
        <taxon>Bacteria</taxon>
        <taxon>Pseudomonadati</taxon>
        <taxon>Pseudomonadota</taxon>
        <taxon>Alphaproteobacteria</taxon>
        <taxon>Rhodobacterales</taxon>
        <taxon>Paracoccaceae</taxon>
        <taxon>Gemmobacter</taxon>
    </lineage>
</organism>
<protein>
    <submittedName>
        <fullName evidence="2">Uncharacterized protein</fullName>
    </submittedName>
</protein>
<dbReference type="AlphaFoldDB" id="A0A1H7YFQ7"/>
<sequence length="129" mass="14422">MLEFLSLVGDAMAERVSGPMSVRLYVQPLMAAFFATRSGLKDAREGNPPYFWSLFSGKEHRRAQLRDGWKNVGTVFILAMVLDVVYQIIVQKAVFPIEVVVVAFILAILPYLFLRGIVTRIVNLFTGAA</sequence>
<keyword evidence="1" id="KW-1133">Transmembrane helix</keyword>
<evidence type="ECO:0000256" key="1">
    <source>
        <dbReference type="SAM" id="Phobius"/>
    </source>
</evidence>
<name>A0A1H7YFQ7_9RHOB</name>
<dbReference type="Proteomes" id="UP000198761">
    <property type="component" value="Unassembled WGS sequence"/>
</dbReference>
<dbReference type="OrthoDB" id="5519326at2"/>
<dbReference type="EMBL" id="FOCE01000001">
    <property type="protein sequence ID" value="SEM44785.1"/>
    <property type="molecule type" value="Genomic_DNA"/>
</dbReference>